<evidence type="ECO:0000313" key="5">
    <source>
        <dbReference type="Proteomes" id="UP000198589"/>
    </source>
</evidence>
<protein>
    <submittedName>
        <fullName evidence="4">GAF domain-containing protein</fullName>
    </submittedName>
</protein>
<organism evidence="4 5">
    <name type="scientific">Blastococcus tunisiensis</name>
    <dbReference type="NCBI Taxonomy" id="1798228"/>
    <lineage>
        <taxon>Bacteria</taxon>
        <taxon>Bacillati</taxon>
        <taxon>Actinomycetota</taxon>
        <taxon>Actinomycetes</taxon>
        <taxon>Geodermatophilales</taxon>
        <taxon>Geodermatophilaceae</taxon>
        <taxon>Blastococcus</taxon>
    </lineage>
</organism>
<dbReference type="InterPro" id="IPR003018">
    <property type="entry name" value="GAF"/>
</dbReference>
<dbReference type="OrthoDB" id="319881at2"/>
<dbReference type="SUPFAM" id="SSF81606">
    <property type="entry name" value="PP2C-like"/>
    <property type="match status" value="1"/>
</dbReference>
<dbReference type="Pfam" id="PF13185">
    <property type="entry name" value="GAF_2"/>
    <property type="match status" value="1"/>
</dbReference>
<dbReference type="InterPro" id="IPR029016">
    <property type="entry name" value="GAF-like_dom_sf"/>
</dbReference>
<dbReference type="PANTHER" id="PTHR43156">
    <property type="entry name" value="STAGE II SPORULATION PROTEIN E-RELATED"/>
    <property type="match status" value="1"/>
</dbReference>
<proteinExistence type="predicted"/>
<reference evidence="5" key="1">
    <citation type="submission" date="2016-10" db="EMBL/GenBank/DDBJ databases">
        <authorList>
            <person name="Varghese N."/>
            <person name="Submissions S."/>
        </authorList>
    </citation>
    <scope>NUCLEOTIDE SEQUENCE [LARGE SCALE GENOMIC DNA]</scope>
    <source>
        <strain evidence="5">DSM 46838</strain>
    </source>
</reference>
<accession>A0A1I2F6P6</accession>
<dbReference type="GO" id="GO:0016791">
    <property type="term" value="F:phosphatase activity"/>
    <property type="evidence" value="ECO:0007669"/>
    <property type="project" value="TreeGrafter"/>
</dbReference>
<dbReference type="SMART" id="SM00331">
    <property type="entry name" value="PP2C_SIG"/>
    <property type="match status" value="1"/>
</dbReference>
<dbReference type="Gene3D" id="3.30.450.40">
    <property type="match status" value="1"/>
</dbReference>
<evidence type="ECO:0000259" key="3">
    <source>
        <dbReference type="SMART" id="SM00331"/>
    </source>
</evidence>
<dbReference type="InterPro" id="IPR036457">
    <property type="entry name" value="PPM-type-like_dom_sf"/>
</dbReference>
<keyword evidence="5" id="KW-1185">Reference proteome</keyword>
<evidence type="ECO:0000259" key="2">
    <source>
        <dbReference type="SMART" id="SM00065"/>
    </source>
</evidence>
<dbReference type="InterPro" id="IPR052016">
    <property type="entry name" value="Bact_Sigma-Reg"/>
</dbReference>
<feature type="domain" description="PPM-type phosphatase" evidence="3">
    <location>
        <begin position="262"/>
        <end position="476"/>
    </location>
</feature>
<dbReference type="Gene3D" id="3.30.450.20">
    <property type="entry name" value="PAS domain"/>
    <property type="match status" value="1"/>
</dbReference>
<dbReference type="PANTHER" id="PTHR43156:SF2">
    <property type="entry name" value="STAGE II SPORULATION PROTEIN E"/>
    <property type="match status" value="1"/>
</dbReference>
<dbReference type="AlphaFoldDB" id="A0A1I2F6P6"/>
<gene>
    <name evidence="4" type="ORF">SAMN05216574_1089</name>
</gene>
<dbReference type="SUPFAM" id="SSF55781">
    <property type="entry name" value="GAF domain-like"/>
    <property type="match status" value="1"/>
</dbReference>
<dbReference type="InterPro" id="IPR001932">
    <property type="entry name" value="PPM-type_phosphatase-like_dom"/>
</dbReference>
<dbReference type="EMBL" id="FOND01000008">
    <property type="protein sequence ID" value="SFF00825.1"/>
    <property type="molecule type" value="Genomic_DNA"/>
</dbReference>
<dbReference type="Gene3D" id="3.60.40.10">
    <property type="entry name" value="PPM-type phosphatase domain"/>
    <property type="match status" value="1"/>
</dbReference>
<name>A0A1I2F6P6_9ACTN</name>
<dbReference type="SMART" id="SM00065">
    <property type="entry name" value="GAF"/>
    <property type="match status" value="1"/>
</dbReference>
<evidence type="ECO:0000313" key="4">
    <source>
        <dbReference type="EMBL" id="SFF00825.1"/>
    </source>
</evidence>
<dbReference type="Pfam" id="PF07228">
    <property type="entry name" value="SpoIIE"/>
    <property type="match status" value="1"/>
</dbReference>
<dbReference type="STRING" id="1798228.SAMN05216574_1089"/>
<feature type="domain" description="GAF" evidence="2">
    <location>
        <begin position="81"/>
        <end position="229"/>
    </location>
</feature>
<keyword evidence="1" id="KW-0378">Hydrolase</keyword>
<evidence type="ECO:0000256" key="1">
    <source>
        <dbReference type="ARBA" id="ARBA00022801"/>
    </source>
</evidence>
<dbReference type="RefSeq" id="WP_092198323.1">
    <property type="nucleotide sequence ID" value="NZ_FOND01000008.1"/>
</dbReference>
<dbReference type="Proteomes" id="UP000198589">
    <property type="component" value="Unassembled WGS sequence"/>
</dbReference>
<sequence length="476" mass="49807">MVDEVMAGRATYSEDLPLVMTRYGFVEETYFSFSFSPVVEPGGRIAGLLDTVVETTQRVLAARRMGVLQRLGSLPRSVHGNAAEAAAAALDVLAGARTDCPFGLVYLLDEHRVPRMVATHGLPFDGEAAGGVVPGPVARVVATGRPELLDGLDGLLPGLSTVGGIGESDVRTAMALPLVVAGRSTPVGALVLGTSPHLRLDDEYRTFLSLTAGQVAAAVADARAVEVERRRADEQSAVDRARAAFFTEVAVTLQRAVLGPTALPDGFAVHYEPASGTLEVGGDWYDVIDLPEGRYGVVVGDVVGTGLSAAAVMGQLRSAGRALLLESRSPAHVLEALDRFAALIPGASVSTVFCAVVDPATGELRYSSAGHVPGIVVDVDGGARFLEEAGSLPLAVVPDLERPEADVVLPPGSTLFLYTDGLVERRGEALDEGMARAVEALAAGRALPPEDLAEELRQKLLVDAPDDDVAFLLYRC</sequence>